<reference evidence="10" key="1">
    <citation type="submission" date="2023-08" db="EMBL/GenBank/DDBJ databases">
        <title>Black Yeasts Isolated from many extreme environments.</title>
        <authorList>
            <person name="Coleine C."/>
            <person name="Stajich J.E."/>
            <person name="Selbmann L."/>
        </authorList>
    </citation>
    <scope>NUCLEOTIDE SEQUENCE</scope>
    <source>
        <strain evidence="10">CCFEE 5810</strain>
    </source>
</reference>
<dbReference type="GO" id="GO:0005634">
    <property type="term" value="C:nucleus"/>
    <property type="evidence" value="ECO:0007669"/>
    <property type="project" value="UniProtKB-SubCell"/>
</dbReference>
<evidence type="ECO:0000256" key="2">
    <source>
        <dbReference type="ARBA" id="ARBA00022723"/>
    </source>
</evidence>
<dbReference type="EMBL" id="JAVRQU010000027">
    <property type="protein sequence ID" value="KAK5690066.1"/>
    <property type="molecule type" value="Genomic_DNA"/>
</dbReference>
<feature type="compositionally biased region" description="Polar residues" evidence="8">
    <location>
        <begin position="510"/>
        <end position="546"/>
    </location>
</feature>
<feature type="compositionally biased region" description="Acidic residues" evidence="8">
    <location>
        <begin position="91"/>
        <end position="101"/>
    </location>
</feature>
<comment type="subcellular location">
    <subcellularLocation>
        <location evidence="1">Nucleus</location>
    </subcellularLocation>
</comment>
<dbReference type="GO" id="GO:0000978">
    <property type="term" value="F:RNA polymerase II cis-regulatory region sequence-specific DNA binding"/>
    <property type="evidence" value="ECO:0007669"/>
    <property type="project" value="TreeGrafter"/>
</dbReference>
<dbReference type="InterPro" id="IPR013087">
    <property type="entry name" value="Znf_C2H2_type"/>
</dbReference>
<dbReference type="SUPFAM" id="SSF57667">
    <property type="entry name" value="beta-beta-alpha zinc fingers"/>
    <property type="match status" value="2"/>
</dbReference>
<dbReference type="PANTHER" id="PTHR24388:SF54">
    <property type="entry name" value="PROTEIN ESCARGOT"/>
    <property type="match status" value="1"/>
</dbReference>
<evidence type="ECO:0000313" key="11">
    <source>
        <dbReference type="Proteomes" id="UP001310594"/>
    </source>
</evidence>
<dbReference type="PROSITE" id="PS00028">
    <property type="entry name" value="ZINC_FINGER_C2H2_1"/>
    <property type="match status" value="1"/>
</dbReference>
<organism evidence="10 11">
    <name type="scientific">Elasticomyces elasticus</name>
    <dbReference type="NCBI Taxonomy" id="574655"/>
    <lineage>
        <taxon>Eukaryota</taxon>
        <taxon>Fungi</taxon>
        <taxon>Dikarya</taxon>
        <taxon>Ascomycota</taxon>
        <taxon>Pezizomycotina</taxon>
        <taxon>Dothideomycetes</taxon>
        <taxon>Dothideomycetidae</taxon>
        <taxon>Mycosphaerellales</taxon>
        <taxon>Teratosphaeriaceae</taxon>
        <taxon>Elasticomyces</taxon>
    </lineage>
</organism>
<evidence type="ECO:0000256" key="7">
    <source>
        <dbReference type="PROSITE-ProRule" id="PRU00042"/>
    </source>
</evidence>
<evidence type="ECO:0000259" key="9">
    <source>
        <dbReference type="PROSITE" id="PS50157"/>
    </source>
</evidence>
<dbReference type="InterPro" id="IPR036236">
    <property type="entry name" value="Znf_C2H2_sf"/>
</dbReference>
<dbReference type="InterPro" id="IPR050527">
    <property type="entry name" value="Snail/Krueppel_Znf"/>
</dbReference>
<evidence type="ECO:0000256" key="3">
    <source>
        <dbReference type="ARBA" id="ARBA00022737"/>
    </source>
</evidence>
<dbReference type="SMART" id="SM00355">
    <property type="entry name" value="ZnF_C2H2"/>
    <property type="match status" value="3"/>
</dbReference>
<evidence type="ECO:0000256" key="4">
    <source>
        <dbReference type="ARBA" id="ARBA00022771"/>
    </source>
</evidence>
<evidence type="ECO:0000256" key="8">
    <source>
        <dbReference type="SAM" id="MobiDB-lite"/>
    </source>
</evidence>
<feature type="region of interest" description="Disordered" evidence="8">
    <location>
        <begin position="150"/>
        <end position="169"/>
    </location>
</feature>
<keyword evidence="5" id="KW-0862">Zinc</keyword>
<dbReference type="PROSITE" id="PS50157">
    <property type="entry name" value="ZINC_FINGER_C2H2_2"/>
    <property type="match status" value="1"/>
</dbReference>
<keyword evidence="3" id="KW-0677">Repeat</keyword>
<evidence type="ECO:0000313" key="10">
    <source>
        <dbReference type="EMBL" id="KAK5690066.1"/>
    </source>
</evidence>
<evidence type="ECO:0000256" key="5">
    <source>
        <dbReference type="ARBA" id="ARBA00022833"/>
    </source>
</evidence>
<proteinExistence type="predicted"/>
<keyword evidence="2" id="KW-0479">Metal-binding</keyword>
<keyword evidence="6" id="KW-0539">Nucleus</keyword>
<feature type="region of interest" description="Disordered" evidence="8">
    <location>
        <begin position="34"/>
        <end position="139"/>
    </location>
</feature>
<feature type="compositionally biased region" description="Polar residues" evidence="8">
    <location>
        <begin position="117"/>
        <end position="135"/>
    </location>
</feature>
<keyword evidence="4 7" id="KW-0863">Zinc-finger</keyword>
<name>A0AAN7ZQF1_9PEZI</name>
<evidence type="ECO:0000256" key="6">
    <source>
        <dbReference type="ARBA" id="ARBA00023242"/>
    </source>
</evidence>
<dbReference type="PANTHER" id="PTHR24388">
    <property type="entry name" value="ZINC FINGER PROTEIN"/>
    <property type="match status" value="1"/>
</dbReference>
<dbReference type="Gene3D" id="3.30.160.60">
    <property type="entry name" value="Classic Zinc Finger"/>
    <property type="match status" value="1"/>
</dbReference>
<dbReference type="Proteomes" id="UP001310594">
    <property type="component" value="Unassembled WGS sequence"/>
</dbReference>
<comment type="caution">
    <text evidence="10">The sequence shown here is derived from an EMBL/GenBank/DDBJ whole genome shotgun (WGS) entry which is preliminary data.</text>
</comment>
<dbReference type="AlphaFoldDB" id="A0AAN7ZQF1"/>
<evidence type="ECO:0000256" key="1">
    <source>
        <dbReference type="ARBA" id="ARBA00004123"/>
    </source>
</evidence>
<feature type="compositionally biased region" description="Polar residues" evidence="8">
    <location>
        <begin position="76"/>
        <end position="90"/>
    </location>
</feature>
<dbReference type="GO" id="GO:0008270">
    <property type="term" value="F:zinc ion binding"/>
    <property type="evidence" value="ECO:0007669"/>
    <property type="project" value="UniProtKB-KW"/>
</dbReference>
<sequence>MGSPRTRKRQDSSDDEWVDQYRDWLITHGSRLPVQVPPTSVLGGPIPPSLAGQGHQFDAVNGPPYPARLDPHDLLNGTSSDPCVPSISSPQEDEINVDSDTPENANDSRHNAMLTRTPRTAKQTQTRYGSGTTRTRPSDVQHIAKSLVSRKPPAVETTEPLASPLADDPCLNSHADSITGLRGVQDQTLARHGQEPTQNVDDPNDVPSFRKVQHLDGSWSCRQDGCSNQSKRYNLLSELTKHQRNHEKKPFFCNQCNFSARFAGHLASHQQGVHEQAIHYCHQCGKSYKQYHNLQRHHHKKHRGIEVPKKEVASTEPAALDAQMPSYQSGLNPTVNEWYPGAPVESMVAASSPSSRNGYLAATLVRTKTHALGPRADARITYIASLALHGGEFATLQPTDANKRSRPPSYTPPISKADAANLQWPALPQAPSVASSSGITSPNWFHSVSNACLPTPSPSGGSSIVEHRIRSENGASRLLPATPSAQWPSFSRPSYSDVTNVNLPTPPSSQPSGSHYSNSTGHRLSAQRPNQGFEQQYSPSYQCGEN</sequence>
<gene>
    <name evidence="10" type="ORF">LTR97_012551</name>
</gene>
<dbReference type="GO" id="GO:0000981">
    <property type="term" value="F:DNA-binding transcription factor activity, RNA polymerase II-specific"/>
    <property type="evidence" value="ECO:0007669"/>
    <property type="project" value="TreeGrafter"/>
</dbReference>
<protein>
    <recommendedName>
        <fullName evidence="9">C2H2-type domain-containing protein</fullName>
    </recommendedName>
</protein>
<feature type="region of interest" description="Disordered" evidence="8">
    <location>
        <begin position="498"/>
        <end position="546"/>
    </location>
</feature>
<feature type="domain" description="C2H2-type" evidence="9">
    <location>
        <begin position="279"/>
        <end position="307"/>
    </location>
</feature>
<accession>A0AAN7ZQF1</accession>